<evidence type="ECO:0008006" key="4">
    <source>
        <dbReference type="Google" id="ProtNLM"/>
    </source>
</evidence>
<evidence type="ECO:0000313" key="3">
    <source>
        <dbReference type="Proteomes" id="UP000070163"/>
    </source>
</evidence>
<feature type="transmembrane region" description="Helical" evidence="1">
    <location>
        <begin position="127"/>
        <end position="150"/>
    </location>
</feature>
<dbReference type="AlphaFoldDB" id="A0A133UB14"/>
<comment type="caution">
    <text evidence="2">The sequence shown here is derived from an EMBL/GenBank/DDBJ whole genome shotgun (WGS) entry which is preliminary data.</text>
</comment>
<reference evidence="2 3" key="1">
    <citation type="journal article" date="2016" name="Sci. Rep.">
        <title>Metabolic traits of an uncultured archaeal lineage -MSBL1- from brine pools of the Red Sea.</title>
        <authorList>
            <person name="Mwirichia R."/>
            <person name="Alam I."/>
            <person name="Rashid M."/>
            <person name="Vinu M."/>
            <person name="Ba-Alawi W."/>
            <person name="Anthony Kamau A."/>
            <person name="Kamanda Ngugi D."/>
            <person name="Goker M."/>
            <person name="Klenk H.P."/>
            <person name="Bajic V."/>
            <person name="Stingl U."/>
        </authorList>
    </citation>
    <scope>NUCLEOTIDE SEQUENCE [LARGE SCALE GENOMIC DNA]</scope>
    <source>
        <strain evidence="2">SCGC-AAA259A05</strain>
    </source>
</reference>
<accession>A0A133UB14</accession>
<organism evidence="2 3">
    <name type="scientific">candidate division MSBL1 archaeon SCGC-AAA259A05</name>
    <dbReference type="NCBI Taxonomy" id="1698259"/>
    <lineage>
        <taxon>Archaea</taxon>
        <taxon>Methanobacteriati</taxon>
        <taxon>Methanobacteriota</taxon>
        <taxon>candidate division MSBL1</taxon>
    </lineage>
</organism>
<keyword evidence="3" id="KW-1185">Reference proteome</keyword>
<keyword evidence="1" id="KW-1133">Transmembrane helix</keyword>
<evidence type="ECO:0000313" key="2">
    <source>
        <dbReference type="EMBL" id="KXA91382.1"/>
    </source>
</evidence>
<feature type="transmembrane region" description="Helical" evidence="1">
    <location>
        <begin position="51"/>
        <end position="81"/>
    </location>
</feature>
<protein>
    <recommendedName>
        <fullName evidence="4">DUF5658 domain-containing protein</fullName>
    </recommendedName>
</protein>
<gene>
    <name evidence="2" type="ORF">AKJ57_01395</name>
</gene>
<sequence>MEIKPKRWIGFLSIFPFLDMISTYLCANRALELGYSLEKIANVEADVLISSLWIFTGNIAFGVIVAFAISVSILIFILGYFPQTEGFKNEDQSPLLLIGAGISLRRLVLAVSNFGHYYSIKVLTIQSAWVGGLPLIICFIFALSITEGWITPEKYGF</sequence>
<evidence type="ECO:0000256" key="1">
    <source>
        <dbReference type="SAM" id="Phobius"/>
    </source>
</evidence>
<keyword evidence="1" id="KW-0812">Transmembrane</keyword>
<keyword evidence="1" id="KW-0472">Membrane</keyword>
<dbReference type="EMBL" id="LHXJ01000010">
    <property type="protein sequence ID" value="KXA91382.1"/>
    <property type="molecule type" value="Genomic_DNA"/>
</dbReference>
<name>A0A133UB14_9EURY</name>
<dbReference type="Proteomes" id="UP000070163">
    <property type="component" value="Unassembled WGS sequence"/>
</dbReference>
<proteinExistence type="predicted"/>